<dbReference type="PROSITE" id="PS50110">
    <property type="entry name" value="RESPONSE_REGULATORY"/>
    <property type="match status" value="2"/>
</dbReference>
<evidence type="ECO:0000313" key="10">
    <source>
        <dbReference type="EMBL" id="MBB6143422.1"/>
    </source>
</evidence>
<dbReference type="Gene3D" id="3.40.50.2300">
    <property type="match status" value="2"/>
</dbReference>
<dbReference type="CDD" id="cd00156">
    <property type="entry name" value="REC"/>
    <property type="match status" value="1"/>
</dbReference>
<accession>A0A841JPW0</accession>
<gene>
    <name evidence="10" type="ORF">HNQ77_001366</name>
</gene>
<evidence type="ECO:0000256" key="7">
    <source>
        <dbReference type="SAM" id="Coils"/>
    </source>
</evidence>
<keyword evidence="3 6" id="KW-0597">Phosphoprotein</keyword>
<evidence type="ECO:0000256" key="1">
    <source>
        <dbReference type="ARBA" id="ARBA00000085"/>
    </source>
</evidence>
<dbReference type="EC" id="2.7.13.3" evidence="2"/>
<dbReference type="InterPro" id="IPR001789">
    <property type="entry name" value="Sig_transdc_resp-reg_receiver"/>
</dbReference>
<dbReference type="SMART" id="SM00448">
    <property type="entry name" value="REC"/>
    <property type="match status" value="2"/>
</dbReference>
<dbReference type="SUPFAM" id="SSF47384">
    <property type="entry name" value="Homodimeric domain of signal transducing histidine kinase"/>
    <property type="match status" value="1"/>
</dbReference>
<dbReference type="Pfam" id="PF00072">
    <property type="entry name" value="Response_reg"/>
    <property type="match status" value="2"/>
</dbReference>
<dbReference type="CDD" id="cd16922">
    <property type="entry name" value="HATPase_EvgS-ArcB-TorS-like"/>
    <property type="match status" value="1"/>
</dbReference>
<dbReference type="SUPFAM" id="SSF55874">
    <property type="entry name" value="ATPase domain of HSP90 chaperone/DNA topoisomerase II/histidine kinase"/>
    <property type="match status" value="2"/>
</dbReference>
<dbReference type="CDD" id="cd00082">
    <property type="entry name" value="HisKA"/>
    <property type="match status" value="1"/>
</dbReference>
<evidence type="ECO:0000256" key="6">
    <source>
        <dbReference type="PROSITE-ProRule" id="PRU00169"/>
    </source>
</evidence>
<keyword evidence="7" id="KW-0175">Coiled coil</keyword>
<name>A0A841JPW0_9BACT</name>
<feature type="modified residue" description="4-aspartylphosphate" evidence="6">
    <location>
        <position position="636"/>
    </location>
</feature>
<keyword evidence="5 10" id="KW-0418">Kinase</keyword>
<dbReference type="GO" id="GO:0000155">
    <property type="term" value="F:phosphorelay sensor kinase activity"/>
    <property type="evidence" value="ECO:0007669"/>
    <property type="project" value="InterPro"/>
</dbReference>
<dbReference type="GO" id="GO:0005886">
    <property type="term" value="C:plasma membrane"/>
    <property type="evidence" value="ECO:0007669"/>
    <property type="project" value="TreeGrafter"/>
</dbReference>
<evidence type="ECO:0000259" key="8">
    <source>
        <dbReference type="PROSITE" id="PS50109"/>
    </source>
</evidence>
<dbReference type="Pfam" id="PF13581">
    <property type="entry name" value="HATPase_c_2"/>
    <property type="match status" value="1"/>
</dbReference>
<dbReference type="Pfam" id="PF02518">
    <property type="entry name" value="HATPase_c"/>
    <property type="match status" value="1"/>
</dbReference>
<dbReference type="InterPro" id="IPR005467">
    <property type="entry name" value="His_kinase_dom"/>
</dbReference>
<keyword evidence="11" id="KW-1185">Reference proteome</keyword>
<dbReference type="Gene3D" id="1.10.287.130">
    <property type="match status" value="1"/>
</dbReference>
<evidence type="ECO:0000256" key="3">
    <source>
        <dbReference type="ARBA" id="ARBA00022553"/>
    </source>
</evidence>
<proteinExistence type="predicted"/>
<dbReference type="AlphaFoldDB" id="A0A841JPW0"/>
<dbReference type="OrthoDB" id="9804263at2"/>
<feature type="modified residue" description="4-aspartylphosphate" evidence="6">
    <location>
        <position position="518"/>
    </location>
</feature>
<feature type="domain" description="Histidine kinase" evidence="8">
    <location>
        <begin position="228"/>
        <end position="447"/>
    </location>
</feature>
<evidence type="ECO:0000256" key="5">
    <source>
        <dbReference type="ARBA" id="ARBA00022777"/>
    </source>
</evidence>
<dbReference type="SUPFAM" id="SSF52172">
    <property type="entry name" value="CheY-like"/>
    <property type="match status" value="2"/>
</dbReference>
<sequence length="711" mass="78295">MNDLRALSIFTLRLRHERHVVHARQRARDIAALLGFEHQEQIRLATAASELARNAFRYATDGVVEFLVRKQPHPLFVISVSDSGPGIANLAEVLDGRYVSRTGLGKGIVGTKRLMDSFDITSSAAGTRVEAGKLLPNTAPAVDEVRIRKIVEELSRSGAIDPFDEVERQNQELLRTLAELREKQDQLAELNRELEDTNRGVVALYAELDQNADDLRRVSDLKTSFLSNLSHEFRTPLNSITSLCRMLMSRSDGDLSTEQEKQVGFIQRSAADLSELVDDLLDLAKVEAGKTDIRTKNFEVQDLFGALRGALKPLLTGNSLELIFEAEPNLPSLYTDEGKVSQILRNLISNALKFTRRGHVRLTAQSEGGGSIVFRVEDTGIGIAPEDQEKIFQEFVQIDSEIQSKVKGTGLGLPLSKRLAELLGGTISVQSEVGIGSTFQVTLPILYGGSGPRPVNDLQAVLSSEEGPIILFVEDNVETSFVHASSLKTSDYRPIFAMNIPEARVAMRSLKPAAVALDRFLDGEDCLFYIQELKAGGYDGPIVVVSVVDDEQSALEAGADRFLVKPIAPYKLTITLKELLEGEPAHTVLLADDDEVTRYILGEALSRLGYNVVEAQNGREAIQMMEKHILTGVFLDVIMPGLTGLEVLREMRRNSYTATIPVIVHTSKELTPQEMDELTNLGAVFYAKREFSSREDSSRLQEILASAGIGL</sequence>
<dbReference type="SMART" id="SM00388">
    <property type="entry name" value="HisKA"/>
    <property type="match status" value="1"/>
</dbReference>
<dbReference type="PRINTS" id="PR00344">
    <property type="entry name" value="BCTRLSENSOR"/>
</dbReference>
<feature type="domain" description="Response regulatory" evidence="9">
    <location>
        <begin position="469"/>
        <end position="580"/>
    </location>
</feature>
<reference evidence="10 11" key="1">
    <citation type="submission" date="2020-08" db="EMBL/GenBank/DDBJ databases">
        <title>Genomic Encyclopedia of Type Strains, Phase IV (KMG-IV): sequencing the most valuable type-strain genomes for metagenomic binning, comparative biology and taxonomic classification.</title>
        <authorList>
            <person name="Goeker M."/>
        </authorList>
    </citation>
    <scope>NUCLEOTIDE SEQUENCE [LARGE SCALE GENOMIC DNA]</scope>
    <source>
        <strain evidence="10 11">DSM 103733</strain>
    </source>
</reference>
<dbReference type="SMART" id="SM00387">
    <property type="entry name" value="HATPase_c"/>
    <property type="match status" value="2"/>
</dbReference>
<dbReference type="InterPro" id="IPR003661">
    <property type="entry name" value="HisK_dim/P_dom"/>
</dbReference>
<feature type="coiled-coil region" evidence="7">
    <location>
        <begin position="163"/>
        <end position="207"/>
    </location>
</feature>
<protein>
    <recommendedName>
        <fullName evidence="2">histidine kinase</fullName>
        <ecNumber evidence="2">2.7.13.3</ecNumber>
    </recommendedName>
</protein>
<comment type="caution">
    <text evidence="10">The sequence shown here is derived from an EMBL/GenBank/DDBJ whole genome shotgun (WGS) entry which is preliminary data.</text>
</comment>
<dbReference type="PANTHER" id="PTHR43047:SF72">
    <property type="entry name" value="OSMOSENSING HISTIDINE PROTEIN KINASE SLN1"/>
    <property type="match status" value="1"/>
</dbReference>
<dbReference type="PROSITE" id="PS50109">
    <property type="entry name" value="HIS_KIN"/>
    <property type="match status" value="1"/>
</dbReference>
<dbReference type="EMBL" id="JACHEK010000002">
    <property type="protein sequence ID" value="MBB6143422.1"/>
    <property type="molecule type" value="Genomic_DNA"/>
</dbReference>
<dbReference type="InterPro" id="IPR004358">
    <property type="entry name" value="Sig_transdc_His_kin-like_C"/>
</dbReference>
<dbReference type="Proteomes" id="UP000538666">
    <property type="component" value="Unassembled WGS sequence"/>
</dbReference>
<dbReference type="InterPro" id="IPR003594">
    <property type="entry name" value="HATPase_dom"/>
</dbReference>
<dbReference type="Pfam" id="PF00512">
    <property type="entry name" value="HisKA"/>
    <property type="match status" value="1"/>
</dbReference>
<dbReference type="Gene3D" id="3.30.565.10">
    <property type="entry name" value="Histidine kinase-like ATPase, C-terminal domain"/>
    <property type="match status" value="2"/>
</dbReference>
<dbReference type="FunFam" id="3.30.565.10:FF:000010">
    <property type="entry name" value="Sensor histidine kinase RcsC"/>
    <property type="match status" value="1"/>
</dbReference>
<dbReference type="PANTHER" id="PTHR43047">
    <property type="entry name" value="TWO-COMPONENT HISTIDINE PROTEIN KINASE"/>
    <property type="match status" value="1"/>
</dbReference>
<dbReference type="RefSeq" id="WP_050062297.1">
    <property type="nucleotide sequence ID" value="NZ_JACHEK010000002.1"/>
</dbReference>
<comment type="catalytic activity">
    <reaction evidence="1">
        <text>ATP + protein L-histidine = ADP + protein N-phospho-L-histidine.</text>
        <dbReference type="EC" id="2.7.13.3"/>
    </reaction>
</comment>
<dbReference type="InterPro" id="IPR036097">
    <property type="entry name" value="HisK_dim/P_sf"/>
</dbReference>
<keyword evidence="4" id="KW-0808">Transferase</keyword>
<evidence type="ECO:0000259" key="9">
    <source>
        <dbReference type="PROSITE" id="PS50110"/>
    </source>
</evidence>
<evidence type="ECO:0000256" key="2">
    <source>
        <dbReference type="ARBA" id="ARBA00012438"/>
    </source>
</evidence>
<feature type="domain" description="Response regulatory" evidence="9">
    <location>
        <begin position="587"/>
        <end position="704"/>
    </location>
</feature>
<dbReference type="GO" id="GO:0009927">
    <property type="term" value="F:histidine phosphotransfer kinase activity"/>
    <property type="evidence" value="ECO:0007669"/>
    <property type="project" value="TreeGrafter"/>
</dbReference>
<organism evidence="10 11">
    <name type="scientific">Silvibacterium bohemicum</name>
    <dbReference type="NCBI Taxonomy" id="1577686"/>
    <lineage>
        <taxon>Bacteria</taxon>
        <taxon>Pseudomonadati</taxon>
        <taxon>Acidobacteriota</taxon>
        <taxon>Terriglobia</taxon>
        <taxon>Terriglobales</taxon>
        <taxon>Acidobacteriaceae</taxon>
        <taxon>Silvibacterium</taxon>
    </lineage>
</organism>
<evidence type="ECO:0000256" key="4">
    <source>
        <dbReference type="ARBA" id="ARBA00022679"/>
    </source>
</evidence>
<dbReference type="InterPro" id="IPR036890">
    <property type="entry name" value="HATPase_C_sf"/>
</dbReference>
<dbReference type="InterPro" id="IPR011006">
    <property type="entry name" value="CheY-like_superfamily"/>
</dbReference>
<evidence type="ECO:0000313" key="11">
    <source>
        <dbReference type="Proteomes" id="UP000538666"/>
    </source>
</evidence>